<gene>
    <name evidence="1" type="ORF">UFOPK2282_01317</name>
</gene>
<sequence length="86" mass="8943">MLASVGRNLAFLACDSRAYGAKSDSDVPSGFRVTLKKLKDLLGAGIGGEVQIWGLPQPAQEGIAYWPTHEGNLVAGSSKALTQAGQ</sequence>
<name>A0A6J6MLY1_9ZZZZ</name>
<dbReference type="AntiFam" id="ANF00195">
    <property type="entry name" value="Shadow ORF (opposite cca)"/>
</dbReference>
<proteinExistence type="predicted"/>
<reference evidence="1" key="1">
    <citation type="submission" date="2020-05" db="EMBL/GenBank/DDBJ databases">
        <authorList>
            <person name="Chiriac C."/>
            <person name="Salcher M."/>
            <person name="Ghai R."/>
            <person name="Kavagutti S V."/>
        </authorList>
    </citation>
    <scope>NUCLEOTIDE SEQUENCE</scope>
</reference>
<dbReference type="AlphaFoldDB" id="A0A6J6MLY1"/>
<protein>
    <submittedName>
        <fullName evidence="1">Unannotated protein</fullName>
    </submittedName>
</protein>
<dbReference type="EMBL" id="CAEZWR010000189">
    <property type="protein sequence ID" value="CAB4675281.1"/>
    <property type="molecule type" value="Genomic_DNA"/>
</dbReference>
<accession>A0A6J6MLY1</accession>
<organism evidence="1">
    <name type="scientific">freshwater metagenome</name>
    <dbReference type="NCBI Taxonomy" id="449393"/>
    <lineage>
        <taxon>unclassified sequences</taxon>
        <taxon>metagenomes</taxon>
        <taxon>ecological metagenomes</taxon>
    </lineage>
</organism>
<evidence type="ECO:0000313" key="1">
    <source>
        <dbReference type="EMBL" id="CAB4675281.1"/>
    </source>
</evidence>